<evidence type="ECO:0000256" key="14">
    <source>
        <dbReference type="ARBA" id="ARBA00023136"/>
    </source>
</evidence>
<dbReference type="Ensembl" id="ENSANIT00000004842.1">
    <property type="protein sequence ID" value="ENSANIP00000004690.1"/>
    <property type="gene ID" value="ENSANIG00000002817.1"/>
</dbReference>
<keyword evidence="15 24" id="KW-1015">Disulfide bond</keyword>
<accession>A0A8B9MAJ5</accession>
<evidence type="ECO:0000256" key="8">
    <source>
        <dbReference type="ARBA" id="ARBA00022729"/>
    </source>
</evidence>
<dbReference type="Pfam" id="PF00059">
    <property type="entry name" value="Lectin_C"/>
    <property type="match status" value="1"/>
</dbReference>
<dbReference type="CDD" id="cd03592">
    <property type="entry name" value="CLECT_selectins_like"/>
    <property type="match status" value="1"/>
</dbReference>
<dbReference type="InterPro" id="IPR000436">
    <property type="entry name" value="Sushi_SCR_CCP_dom"/>
</dbReference>
<comment type="subunit">
    <text evidence="23">Interacts with SNX17. Interacts with SELPLG/PSGL1 and PODXL2 and mediates neutrophil adhesion and leukocyte rolling. This interaction requires the sialyl-Lewis X epitope of SELPLG and PODXL2, and specific tyrosine sulfation on SELPLG. Interacts (via C-type lectin domain) with alpha-IIb/beta3 integrin ITGA2B:ITGB3 and alpha-V/beta-3 integrin ITGAV:ITGB3. Interacts with alpha5/beta1 integrin ITGA5:ITGB1 and alpha4/beta1 integrin ITGA4:ITGB.</text>
</comment>
<dbReference type="InterPro" id="IPR000742">
    <property type="entry name" value="EGF"/>
</dbReference>
<dbReference type="FunFam" id="2.10.70.10:FF:000001">
    <property type="entry name" value="Selectin P"/>
    <property type="match status" value="2"/>
</dbReference>
<keyword evidence="4 24" id="KW-0245">EGF-like domain</keyword>
<dbReference type="CDD" id="cd00054">
    <property type="entry name" value="EGF_CA"/>
    <property type="match status" value="1"/>
</dbReference>
<dbReference type="SMART" id="SM00032">
    <property type="entry name" value="CCP"/>
    <property type="match status" value="3"/>
</dbReference>
<dbReference type="SMART" id="SM00179">
    <property type="entry name" value="EGF_CA"/>
    <property type="match status" value="1"/>
</dbReference>
<evidence type="ECO:0000256" key="11">
    <source>
        <dbReference type="ARBA" id="ARBA00022837"/>
    </source>
</evidence>
<feature type="disulfide bond" evidence="25">
    <location>
        <begin position="322"/>
        <end position="349"/>
    </location>
</feature>
<dbReference type="Pfam" id="PF00008">
    <property type="entry name" value="EGF"/>
    <property type="match status" value="1"/>
</dbReference>
<dbReference type="InterPro" id="IPR033991">
    <property type="entry name" value="Selectin_CTLD"/>
</dbReference>
<feature type="disulfide bond" evidence="24">
    <location>
        <begin position="158"/>
        <end position="167"/>
    </location>
</feature>
<keyword evidence="6" id="KW-0812">Transmembrane</keyword>
<keyword evidence="5 25" id="KW-0768">Sushi</keyword>
<dbReference type="GO" id="GO:0030246">
    <property type="term" value="F:carbohydrate binding"/>
    <property type="evidence" value="ECO:0007669"/>
    <property type="project" value="UniProtKB-KW"/>
</dbReference>
<evidence type="ECO:0000259" key="26">
    <source>
        <dbReference type="PROSITE" id="PS50026"/>
    </source>
</evidence>
<dbReference type="Gene3D" id="2.10.70.10">
    <property type="entry name" value="Complement Module, domain 1"/>
    <property type="match status" value="3"/>
</dbReference>
<evidence type="ECO:0000256" key="3">
    <source>
        <dbReference type="ARBA" id="ARBA00022475"/>
    </source>
</evidence>
<feature type="domain" description="C-type lectin" evidence="27">
    <location>
        <begin position="11"/>
        <end position="132"/>
    </location>
</feature>
<dbReference type="GO" id="GO:0007155">
    <property type="term" value="P:cell adhesion"/>
    <property type="evidence" value="ECO:0007669"/>
    <property type="project" value="UniProtKB-KW"/>
</dbReference>
<feature type="disulfide bond" evidence="25">
    <location>
        <begin position="173"/>
        <end position="216"/>
    </location>
</feature>
<evidence type="ECO:0000256" key="19">
    <source>
        <dbReference type="ARBA" id="ARBA00044292"/>
    </source>
</evidence>
<dbReference type="Gene3D" id="3.10.100.10">
    <property type="entry name" value="Mannose-Binding Protein A, subunit A"/>
    <property type="match status" value="1"/>
</dbReference>
<dbReference type="InterPro" id="IPR016187">
    <property type="entry name" value="CTDL_fold"/>
</dbReference>
<dbReference type="InterPro" id="IPR002396">
    <property type="entry name" value="Selectin_superfamily"/>
</dbReference>
<keyword evidence="11" id="KW-0106">Calcium</keyword>
<evidence type="ECO:0000256" key="17">
    <source>
        <dbReference type="ARBA" id="ARBA00044174"/>
    </source>
</evidence>
<evidence type="ECO:0000256" key="25">
    <source>
        <dbReference type="PROSITE-ProRule" id="PRU00302"/>
    </source>
</evidence>
<name>A0A8B9MAJ5_9AVES</name>
<comment type="function">
    <text evidence="22">Ca(2+)-dependent receptor for myeloid cells that binds to carbohydrates on neutrophils and monocytes. Mediates the interaction of activated endothelial cells or platelets with leukocytes. The ligand recognized is sialyl-Lewis X. Mediates rapid rolling of leukocyte rolling over vascular surfaces during the initial steps in inflammation through interaction with SELPLG. Mediates cell-cell interactions and cell adhesion via the interaction with integrin alpha-IIb/beta3 (ITGA2B:ITGB3) and integrin alpha-V/beta-3 (ITGAV:ITGB3).</text>
</comment>
<dbReference type="PROSITE" id="PS50923">
    <property type="entry name" value="SUSHI"/>
    <property type="match status" value="2"/>
</dbReference>
<feature type="domain" description="Sushi" evidence="28">
    <location>
        <begin position="290"/>
        <end position="351"/>
    </location>
</feature>
<comment type="caution">
    <text evidence="24">Lacks conserved residue(s) required for the propagation of feature annotation.</text>
</comment>
<keyword evidence="10" id="KW-0677">Repeat</keyword>
<dbReference type="InterPro" id="IPR050350">
    <property type="entry name" value="Compl-Cell_Adhes-Reg"/>
</dbReference>
<dbReference type="CDD" id="cd00033">
    <property type="entry name" value="CCP"/>
    <property type="match status" value="3"/>
</dbReference>
<keyword evidence="7" id="KW-0479">Metal-binding</keyword>
<keyword evidence="16" id="KW-0325">Glycoprotein</keyword>
<evidence type="ECO:0000256" key="6">
    <source>
        <dbReference type="ARBA" id="ARBA00022692"/>
    </source>
</evidence>
<keyword evidence="13" id="KW-1133">Transmembrane helix</keyword>
<feature type="disulfide bond" evidence="25">
    <location>
        <begin position="202"/>
        <end position="229"/>
    </location>
</feature>
<dbReference type="InterPro" id="IPR016186">
    <property type="entry name" value="C-type_lectin-like/link_sf"/>
</dbReference>
<evidence type="ECO:0000256" key="20">
    <source>
        <dbReference type="ARBA" id="ARBA00044337"/>
    </source>
</evidence>
<dbReference type="FunFam" id="2.10.25.10:FF:000176">
    <property type="entry name" value="Selectin P"/>
    <property type="match status" value="1"/>
</dbReference>
<evidence type="ECO:0000256" key="4">
    <source>
        <dbReference type="ARBA" id="ARBA00022536"/>
    </source>
</evidence>
<dbReference type="GO" id="GO:0005886">
    <property type="term" value="C:plasma membrane"/>
    <property type="evidence" value="ECO:0007669"/>
    <property type="project" value="UniProtKB-SubCell"/>
</dbReference>
<sequence>LIALPCSQLTLLAWTYHYSDQGDYTWEQARNYCQTFFTDLVAIQNKQEIKYLNETLPFHGRYYWIGIRKLGGTWTWVGTRKALTKEAENWADGEPNNRRSNQDCVEIYIKRQWESGKWNDEPCNRKKKALCYRASCQPFPCSQRGECVETIGSYRCECYPGFHGPECEDVVQCTKLEPKGVSMNCSHPYGDFSYNSTCVFGCQEGFERRGAGMLRCLPSQQWSADTPTCTVLSAPDRGELNYWGELNCSHLHGDFVFGSTCAFSCQMGFALMGSGSRECTAMGTWTGDSPHCEGRVAPQGGELNCSHLHGDFVFGSTCTFSCQMGFVLSGPETRECTAMGTWTGDSPHCEGRAAARTQGVTGLGVTVGFSPASWTQQFGLHTLPLSIPSPWQLILWLPSPHVPNPSTIGPVLLTLLLCFISSHQVPGAGPPQQRPVELLSCARELHLQLHVHLFLRGGVCSDGSRGALVCGHRELDQASPCLCRYGGTPCSSSTGVCVSSFLQHILNVVGGTPVAWVL</sequence>
<evidence type="ECO:0000256" key="18">
    <source>
        <dbReference type="ARBA" id="ARBA00044221"/>
    </source>
</evidence>
<reference evidence="29" key="2">
    <citation type="submission" date="2025-09" db="UniProtKB">
        <authorList>
            <consortium name="Ensembl"/>
        </authorList>
    </citation>
    <scope>IDENTIFICATION</scope>
</reference>
<dbReference type="SMART" id="SM00181">
    <property type="entry name" value="EGF"/>
    <property type="match status" value="2"/>
</dbReference>
<dbReference type="Gene3D" id="2.10.25.10">
    <property type="entry name" value="Laminin"/>
    <property type="match status" value="1"/>
</dbReference>
<dbReference type="PANTHER" id="PTHR19325:SF484">
    <property type="entry name" value="P-SELECTIN"/>
    <property type="match status" value="1"/>
</dbReference>
<dbReference type="AlphaFoldDB" id="A0A8B9MAJ5"/>
<evidence type="ECO:0000256" key="21">
    <source>
        <dbReference type="ARBA" id="ARBA00044355"/>
    </source>
</evidence>
<evidence type="ECO:0000256" key="1">
    <source>
        <dbReference type="ARBA" id="ARBA00004251"/>
    </source>
</evidence>
<evidence type="ECO:0000256" key="2">
    <source>
        <dbReference type="ARBA" id="ARBA00007360"/>
    </source>
</evidence>
<evidence type="ECO:0000256" key="13">
    <source>
        <dbReference type="ARBA" id="ARBA00022989"/>
    </source>
</evidence>
<keyword evidence="12" id="KW-0130">Cell adhesion</keyword>
<dbReference type="Pfam" id="PF00084">
    <property type="entry name" value="Sushi"/>
    <property type="match status" value="3"/>
</dbReference>
<evidence type="ECO:0000256" key="24">
    <source>
        <dbReference type="PROSITE-ProRule" id="PRU00076"/>
    </source>
</evidence>
<dbReference type="SMART" id="SM00034">
    <property type="entry name" value="CLECT"/>
    <property type="match status" value="1"/>
</dbReference>
<dbReference type="SUPFAM" id="SSF56436">
    <property type="entry name" value="C-type lectin-like"/>
    <property type="match status" value="1"/>
</dbReference>
<dbReference type="SUPFAM" id="SSF57535">
    <property type="entry name" value="Complement control module/SCR domain"/>
    <property type="match status" value="3"/>
</dbReference>
<dbReference type="PROSITE" id="PS00022">
    <property type="entry name" value="EGF_1"/>
    <property type="match status" value="1"/>
</dbReference>
<evidence type="ECO:0000256" key="7">
    <source>
        <dbReference type="ARBA" id="ARBA00022723"/>
    </source>
</evidence>
<keyword evidence="3" id="KW-1003">Cell membrane</keyword>
<dbReference type="InterPro" id="IPR001304">
    <property type="entry name" value="C-type_lectin-like"/>
</dbReference>
<reference evidence="29" key="1">
    <citation type="submission" date="2025-08" db="UniProtKB">
        <authorList>
            <consortium name="Ensembl"/>
        </authorList>
    </citation>
    <scope>IDENTIFICATION</scope>
</reference>
<dbReference type="PROSITE" id="PS01186">
    <property type="entry name" value="EGF_2"/>
    <property type="match status" value="1"/>
</dbReference>
<evidence type="ECO:0000256" key="10">
    <source>
        <dbReference type="ARBA" id="ARBA00022737"/>
    </source>
</evidence>
<dbReference type="InterPro" id="IPR018378">
    <property type="entry name" value="C-type_lectin_CS"/>
</dbReference>
<dbReference type="PROSITE" id="PS50026">
    <property type="entry name" value="EGF_3"/>
    <property type="match status" value="1"/>
</dbReference>
<comment type="similarity">
    <text evidence="2">Belongs to the selectin/LECAM family.</text>
</comment>
<evidence type="ECO:0000259" key="27">
    <source>
        <dbReference type="PROSITE" id="PS50041"/>
    </source>
</evidence>
<evidence type="ECO:0000256" key="9">
    <source>
        <dbReference type="ARBA" id="ARBA00022734"/>
    </source>
</evidence>
<dbReference type="Proteomes" id="UP000694541">
    <property type="component" value="Unplaced"/>
</dbReference>
<evidence type="ECO:0000256" key="22">
    <source>
        <dbReference type="ARBA" id="ARBA00045502"/>
    </source>
</evidence>
<dbReference type="PANTHER" id="PTHR19325">
    <property type="entry name" value="COMPLEMENT COMPONENT-RELATED SUSHI DOMAIN-CONTAINING"/>
    <property type="match status" value="1"/>
</dbReference>
<dbReference type="PROSITE" id="PS00615">
    <property type="entry name" value="C_TYPE_LECTIN_1"/>
    <property type="match status" value="1"/>
</dbReference>
<proteinExistence type="inferred from homology"/>
<dbReference type="FunFam" id="3.10.100.10:FF:000007">
    <property type="entry name" value="L-selectin"/>
    <property type="match status" value="1"/>
</dbReference>
<protein>
    <recommendedName>
        <fullName evidence="17">p-selectin</fullName>
    </recommendedName>
    <alternativeName>
        <fullName evidence="18">CD62 antigen-like family member P</fullName>
    </alternativeName>
    <alternativeName>
        <fullName evidence="20">Granule membrane protein 140</fullName>
    </alternativeName>
    <alternativeName>
        <fullName evidence="21">Leukocyte-endothelial cell adhesion molecule 3</fullName>
    </alternativeName>
    <alternativeName>
        <fullName evidence="19">Platelet activation dependent granule-external membrane protein</fullName>
    </alternativeName>
</protein>
<evidence type="ECO:0000313" key="29">
    <source>
        <dbReference type="Ensembl" id="ENSANIP00000004690.1"/>
    </source>
</evidence>
<feature type="domain" description="EGF-like" evidence="26">
    <location>
        <begin position="132"/>
        <end position="168"/>
    </location>
</feature>
<dbReference type="PRINTS" id="PR00343">
    <property type="entry name" value="SELECTIN"/>
</dbReference>
<evidence type="ECO:0000256" key="16">
    <source>
        <dbReference type="ARBA" id="ARBA00023180"/>
    </source>
</evidence>
<keyword evidence="8" id="KW-0732">Signal</keyword>
<keyword evidence="14" id="KW-0472">Membrane</keyword>
<keyword evidence="9" id="KW-0430">Lectin</keyword>
<dbReference type="GO" id="GO:0005509">
    <property type="term" value="F:calcium ion binding"/>
    <property type="evidence" value="ECO:0007669"/>
    <property type="project" value="InterPro"/>
</dbReference>
<feature type="domain" description="Sushi" evidence="28">
    <location>
        <begin position="171"/>
        <end position="231"/>
    </location>
</feature>
<evidence type="ECO:0000256" key="12">
    <source>
        <dbReference type="ARBA" id="ARBA00022889"/>
    </source>
</evidence>
<evidence type="ECO:0000256" key="15">
    <source>
        <dbReference type="ARBA" id="ARBA00023157"/>
    </source>
</evidence>
<organism evidence="29 30">
    <name type="scientific">Accipiter nisus</name>
    <name type="common">Eurasian sparrowhawk</name>
    <dbReference type="NCBI Taxonomy" id="211598"/>
    <lineage>
        <taxon>Eukaryota</taxon>
        <taxon>Metazoa</taxon>
        <taxon>Chordata</taxon>
        <taxon>Craniata</taxon>
        <taxon>Vertebrata</taxon>
        <taxon>Euteleostomi</taxon>
        <taxon>Archelosauria</taxon>
        <taxon>Archosauria</taxon>
        <taxon>Dinosauria</taxon>
        <taxon>Saurischia</taxon>
        <taxon>Theropoda</taxon>
        <taxon>Coelurosauria</taxon>
        <taxon>Aves</taxon>
        <taxon>Neognathae</taxon>
        <taxon>Neoaves</taxon>
        <taxon>Telluraves</taxon>
        <taxon>Accipitrimorphae</taxon>
        <taxon>Accipitriformes</taxon>
        <taxon>Accipitridae</taxon>
        <taxon>Accipitrinae</taxon>
        <taxon>Accipiter</taxon>
    </lineage>
</organism>
<keyword evidence="30" id="KW-1185">Reference proteome</keyword>
<dbReference type="PROSITE" id="PS50041">
    <property type="entry name" value="C_TYPE_LECTIN_2"/>
    <property type="match status" value="1"/>
</dbReference>
<dbReference type="InterPro" id="IPR035976">
    <property type="entry name" value="Sushi/SCR/CCP_sf"/>
</dbReference>
<dbReference type="InterPro" id="IPR001881">
    <property type="entry name" value="EGF-like_Ca-bd_dom"/>
</dbReference>
<comment type="subcellular location">
    <subcellularLocation>
        <location evidence="1">Cell membrane</location>
        <topology evidence="1">Single-pass type I membrane protein</topology>
    </subcellularLocation>
</comment>
<evidence type="ECO:0000256" key="5">
    <source>
        <dbReference type="ARBA" id="ARBA00022659"/>
    </source>
</evidence>
<evidence type="ECO:0000313" key="30">
    <source>
        <dbReference type="Proteomes" id="UP000694541"/>
    </source>
</evidence>
<evidence type="ECO:0000259" key="28">
    <source>
        <dbReference type="PROSITE" id="PS50923"/>
    </source>
</evidence>
<evidence type="ECO:0000256" key="23">
    <source>
        <dbReference type="ARBA" id="ARBA00046840"/>
    </source>
</evidence>